<dbReference type="InterPro" id="IPR036291">
    <property type="entry name" value="NAD(P)-bd_dom_sf"/>
</dbReference>
<accession>A0ABT3TRS3</accession>
<gene>
    <name evidence="2" type="ORF">OFY01_06775</name>
</gene>
<dbReference type="Proteomes" id="UP001163064">
    <property type="component" value="Unassembled WGS sequence"/>
</dbReference>
<comment type="caution">
    <text evidence="2">The sequence shown here is derived from an EMBL/GenBank/DDBJ whole genome shotgun (WGS) entry which is preliminary data.</text>
</comment>
<evidence type="ECO:0000259" key="1">
    <source>
        <dbReference type="Pfam" id="PF01408"/>
    </source>
</evidence>
<dbReference type="RefSeq" id="WP_266597306.1">
    <property type="nucleotide sequence ID" value="NZ_JAPHNL010000051.1"/>
</dbReference>
<proteinExistence type="predicted"/>
<name>A0ABT3TRS3_9ACTN</name>
<dbReference type="SUPFAM" id="SSF51735">
    <property type="entry name" value="NAD(P)-binding Rossmann-fold domains"/>
    <property type="match status" value="1"/>
</dbReference>
<sequence>MPRTLIVGFGRAGHGLHWSVLRRLRGMERCAGLFSSEPPVVYDCDPHTAQLTDPTVIAVPDLERAREILDPDDTIVHLCTPPTHRLGPLTELAGLGFKRILVEKPLVATVAELPAIDELRRSHDLKLMVVAHWLQSALTRRLRTLVQGGELGTLQSVFIAQRKPRIARTLATQGHPTAFDVELPHSVGVVLSLAGDAVTAGAELHDMRVKNTVVPEMGAARLLLDHHGGVRTEIFSDLASPIRERVIQLGFSRGWAVGHYPVSENDDYAHLDTSVDGLVPEPVFRDDSLARFLVHAYEEFTSDADLEPDFLLNARVTTVLAEAKERARLARLDAEIEADVRPQAVPHAL</sequence>
<reference evidence="2" key="1">
    <citation type="submission" date="2022-10" db="EMBL/GenBank/DDBJ databases">
        <title>Streptomyces beihaiensis sp. nov., a chitin degrading actinobacterium, isolated from shrimp pond soil.</title>
        <authorList>
            <person name="Xie J."/>
            <person name="Shen N."/>
        </authorList>
    </citation>
    <scope>NUCLEOTIDE SEQUENCE</scope>
    <source>
        <strain evidence="2">GXMU-J5</strain>
    </source>
</reference>
<dbReference type="InterPro" id="IPR000683">
    <property type="entry name" value="Gfo/Idh/MocA-like_OxRdtase_N"/>
</dbReference>
<keyword evidence="3" id="KW-1185">Reference proteome</keyword>
<dbReference type="Gene3D" id="3.30.360.10">
    <property type="entry name" value="Dihydrodipicolinate Reductase, domain 2"/>
    <property type="match status" value="1"/>
</dbReference>
<evidence type="ECO:0000313" key="2">
    <source>
        <dbReference type="EMBL" id="MCX3059475.1"/>
    </source>
</evidence>
<dbReference type="Gene3D" id="3.40.50.720">
    <property type="entry name" value="NAD(P)-binding Rossmann-like Domain"/>
    <property type="match status" value="1"/>
</dbReference>
<evidence type="ECO:0000313" key="3">
    <source>
        <dbReference type="Proteomes" id="UP001163064"/>
    </source>
</evidence>
<feature type="domain" description="Gfo/Idh/MocA-like oxidoreductase N-terminal" evidence="1">
    <location>
        <begin position="3"/>
        <end position="129"/>
    </location>
</feature>
<dbReference type="Pfam" id="PF01408">
    <property type="entry name" value="GFO_IDH_MocA"/>
    <property type="match status" value="1"/>
</dbReference>
<organism evidence="2 3">
    <name type="scientific">Streptomyces beihaiensis</name>
    <dbReference type="NCBI Taxonomy" id="2984495"/>
    <lineage>
        <taxon>Bacteria</taxon>
        <taxon>Bacillati</taxon>
        <taxon>Actinomycetota</taxon>
        <taxon>Actinomycetes</taxon>
        <taxon>Kitasatosporales</taxon>
        <taxon>Streptomycetaceae</taxon>
        <taxon>Streptomyces</taxon>
    </lineage>
</organism>
<protein>
    <submittedName>
        <fullName evidence="2">Gfo/Idh/MocA family oxidoreductase</fullName>
    </submittedName>
</protein>
<dbReference type="EMBL" id="JAPHNL010000051">
    <property type="protein sequence ID" value="MCX3059475.1"/>
    <property type="molecule type" value="Genomic_DNA"/>
</dbReference>